<keyword evidence="1" id="KW-0812">Transmembrane</keyword>
<keyword evidence="1" id="KW-0472">Membrane</keyword>
<protein>
    <submittedName>
        <fullName evidence="2">Uncharacterized protein</fullName>
    </submittedName>
</protein>
<proteinExistence type="predicted"/>
<keyword evidence="3" id="KW-1185">Reference proteome</keyword>
<name>G8P0E3_GRAMM</name>
<reference evidence="2 3" key="1">
    <citation type="submission" date="2011-11" db="EMBL/GenBank/DDBJ databases">
        <title>Complete sequence of Granulicella mallensis MP5ACTX8.</title>
        <authorList>
            <consortium name="US DOE Joint Genome Institute"/>
            <person name="Lucas S."/>
            <person name="Copeland A."/>
            <person name="Lapidus A."/>
            <person name="Cheng J.-F."/>
            <person name="Goodwin L."/>
            <person name="Pitluck S."/>
            <person name="Peters L."/>
            <person name="Lu M."/>
            <person name="Detter J.C."/>
            <person name="Han C."/>
            <person name="Tapia R."/>
            <person name="Land M."/>
            <person name="Hauser L."/>
            <person name="Kyrpides N."/>
            <person name="Ivanova N."/>
            <person name="Mikhailova N."/>
            <person name="Pagani I."/>
            <person name="Rawat S."/>
            <person name="Mannisto M."/>
            <person name="Haggblom M."/>
            <person name="Woyke T."/>
        </authorList>
    </citation>
    <scope>NUCLEOTIDE SEQUENCE [LARGE SCALE GENOMIC DNA]</scope>
    <source>
        <strain evidence="3">ATCC BAA-1857 / DSM 23137 / MP5ACTX8</strain>
    </source>
</reference>
<evidence type="ECO:0000313" key="2">
    <source>
        <dbReference type="EMBL" id="AEU38031.1"/>
    </source>
</evidence>
<feature type="transmembrane region" description="Helical" evidence="1">
    <location>
        <begin position="12"/>
        <end position="29"/>
    </location>
</feature>
<dbReference type="HOGENOM" id="CLU_1445778_0_0_0"/>
<keyword evidence="1" id="KW-1133">Transmembrane helix</keyword>
<dbReference type="KEGG" id="gma:AciX8_3746"/>
<organism evidence="2 3">
    <name type="scientific">Granulicella mallensis (strain ATCC BAA-1857 / DSM 23137 / MP5ACTX8)</name>
    <dbReference type="NCBI Taxonomy" id="682795"/>
    <lineage>
        <taxon>Bacteria</taxon>
        <taxon>Pseudomonadati</taxon>
        <taxon>Acidobacteriota</taxon>
        <taxon>Terriglobia</taxon>
        <taxon>Terriglobales</taxon>
        <taxon>Acidobacteriaceae</taxon>
        <taxon>Granulicella</taxon>
    </lineage>
</organism>
<dbReference type="AlphaFoldDB" id="G8P0E3"/>
<sequence>MRLNWPICSKTIFAWVMLGYPIAALGQAVKVTQRGAAPNIGASSLTVSATPATVNIDLTAKKESSGSNPINITTTYSNLTLSGNLSLYAFFISANAALTGTLSPSAIPSSSVFGQMTTGVPTSYMAFTQTSPVGGAGASLKLLSQHVLAGAGTSRTDVLNLRIDLTNLPQLPADTYTGTLILQAQAP</sequence>
<evidence type="ECO:0000256" key="1">
    <source>
        <dbReference type="SAM" id="Phobius"/>
    </source>
</evidence>
<dbReference type="STRING" id="682795.AciX8_3746"/>
<accession>G8P0E3</accession>
<evidence type="ECO:0000313" key="3">
    <source>
        <dbReference type="Proteomes" id="UP000007113"/>
    </source>
</evidence>
<dbReference type="EMBL" id="CP003130">
    <property type="protein sequence ID" value="AEU38031.1"/>
    <property type="molecule type" value="Genomic_DNA"/>
</dbReference>
<gene>
    <name evidence="2" type="ordered locus">AciX8_3746</name>
</gene>
<dbReference type="Proteomes" id="UP000007113">
    <property type="component" value="Chromosome"/>
</dbReference>